<protein>
    <recommendedName>
        <fullName evidence="5">YqgF/RNase H-like domain-containing protein</fullName>
    </recommendedName>
</protein>
<evidence type="ECO:0000313" key="7">
    <source>
        <dbReference type="Proteomes" id="UP000244005"/>
    </source>
</evidence>
<evidence type="ECO:0000313" key="6">
    <source>
        <dbReference type="EMBL" id="PTQ46594.1"/>
    </source>
</evidence>
<keyword evidence="7" id="KW-1185">Reference proteome</keyword>
<dbReference type="GO" id="GO:0016787">
    <property type="term" value="F:hydrolase activity"/>
    <property type="evidence" value="ECO:0007669"/>
    <property type="project" value="UniProtKB-KW"/>
</dbReference>
<dbReference type="SUPFAM" id="SSF53098">
    <property type="entry name" value="Ribonuclease H-like"/>
    <property type="match status" value="1"/>
</dbReference>
<dbReference type="OrthoDB" id="430851at2759"/>
<dbReference type="Gene3D" id="3.30.420.140">
    <property type="entry name" value="YqgF/RNase H-like domain"/>
    <property type="match status" value="1"/>
</dbReference>
<keyword evidence="1" id="KW-0963">Cytoplasm</keyword>
<dbReference type="SMART" id="SM00732">
    <property type="entry name" value="YqgFc"/>
    <property type="match status" value="1"/>
</dbReference>
<keyword evidence="4" id="KW-0378">Hydrolase</keyword>
<dbReference type="GO" id="GO:0006364">
    <property type="term" value="P:rRNA processing"/>
    <property type="evidence" value="ECO:0007669"/>
    <property type="project" value="InterPro"/>
</dbReference>
<dbReference type="EMBL" id="KZ772682">
    <property type="protein sequence ID" value="PTQ46594.1"/>
    <property type="molecule type" value="Genomic_DNA"/>
</dbReference>
<gene>
    <name evidence="6" type="ORF">MARPO_0010s0011</name>
</gene>
<dbReference type="InterPro" id="IPR005227">
    <property type="entry name" value="YqgF"/>
</dbReference>
<keyword evidence="2" id="KW-0690">Ribosome biogenesis</keyword>
<accession>A0A2R6XKF7</accession>
<dbReference type="Proteomes" id="UP000244005">
    <property type="component" value="Unassembled WGS sequence"/>
</dbReference>
<evidence type="ECO:0000256" key="2">
    <source>
        <dbReference type="ARBA" id="ARBA00022517"/>
    </source>
</evidence>
<evidence type="ECO:0000256" key="1">
    <source>
        <dbReference type="ARBA" id="ARBA00022490"/>
    </source>
</evidence>
<dbReference type="PANTHER" id="PTHR33317:SF4">
    <property type="entry name" value="POLYNUCLEOTIDYL TRANSFERASE, RIBONUCLEASE H-LIKE SUPERFAMILY PROTEIN"/>
    <property type="match status" value="1"/>
</dbReference>
<sequence>MVQFMRKGQLFPEQVASHGFKLSNIYLVEKSNLRLLPHCKIGATFHIRRKFHPQVTTQFCVNSTISEAYSLLLNTGTDGASKTERSRNKFFFSRTAEGHESLDTEDVGVSANEVPCLSENQRWIIVKQKIAGLLSNAEKLSQGSPKVRHSLAVDFGDVKTGLSISLKGYAPRPLTVLRFRGDKLIEQLMEVATREKVDEFIVGLPRTSDGRETEQSNKTRSFAGRLAGQAALRGLKKRFRKEKIDAYAALILLSSYFGSKGAGAQLVVPKGLAAQEQLCLGSNFLVEDNVKSYTDYDFDDDDNYEYYD</sequence>
<feature type="domain" description="YqgF/RNase H-like" evidence="5">
    <location>
        <begin position="148"/>
        <end position="246"/>
    </location>
</feature>
<keyword evidence="3" id="KW-0540">Nuclease</keyword>
<dbReference type="Pfam" id="PF03652">
    <property type="entry name" value="RuvX"/>
    <property type="match status" value="1"/>
</dbReference>
<organism evidence="6 7">
    <name type="scientific">Marchantia polymorpha</name>
    <name type="common">Common liverwort</name>
    <name type="synonym">Marchantia aquatica</name>
    <dbReference type="NCBI Taxonomy" id="3197"/>
    <lineage>
        <taxon>Eukaryota</taxon>
        <taxon>Viridiplantae</taxon>
        <taxon>Streptophyta</taxon>
        <taxon>Embryophyta</taxon>
        <taxon>Marchantiophyta</taxon>
        <taxon>Marchantiopsida</taxon>
        <taxon>Marchantiidae</taxon>
        <taxon>Marchantiales</taxon>
        <taxon>Marchantiaceae</taxon>
        <taxon>Marchantia</taxon>
    </lineage>
</organism>
<evidence type="ECO:0000259" key="5">
    <source>
        <dbReference type="SMART" id="SM00732"/>
    </source>
</evidence>
<dbReference type="InterPro" id="IPR037027">
    <property type="entry name" value="YqgF/RNaseH-like_dom_sf"/>
</dbReference>
<dbReference type="AlphaFoldDB" id="A0A2R6XKF7"/>
<dbReference type="GO" id="GO:0004518">
    <property type="term" value="F:nuclease activity"/>
    <property type="evidence" value="ECO:0007669"/>
    <property type="project" value="UniProtKB-KW"/>
</dbReference>
<dbReference type="CDD" id="cd16964">
    <property type="entry name" value="YqgF"/>
    <property type="match status" value="1"/>
</dbReference>
<evidence type="ECO:0000256" key="4">
    <source>
        <dbReference type="ARBA" id="ARBA00022801"/>
    </source>
</evidence>
<dbReference type="PANTHER" id="PTHR33317">
    <property type="entry name" value="POLYNUCLEOTIDYL TRANSFERASE, RIBONUCLEASE H-LIKE SUPERFAMILY PROTEIN"/>
    <property type="match status" value="1"/>
</dbReference>
<name>A0A2R6XKF7_MARPO</name>
<reference evidence="7" key="1">
    <citation type="journal article" date="2017" name="Cell">
        <title>Insights into land plant evolution garnered from the Marchantia polymorpha genome.</title>
        <authorList>
            <person name="Bowman J.L."/>
            <person name="Kohchi T."/>
            <person name="Yamato K.T."/>
            <person name="Jenkins J."/>
            <person name="Shu S."/>
            <person name="Ishizaki K."/>
            <person name="Yamaoka S."/>
            <person name="Nishihama R."/>
            <person name="Nakamura Y."/>
            <person name="Berger F."/>
            <person name="Adam C."/>
            <person name="Aki S.S."/>
            <person name="Althoff F."/>
            <person name="Araki T."/>
            <person name="Arteaga-Vazquez M.A."/>
            <person name="Balasubrmanian S."/>
            <person name="Barry K."/>
            <person name="Bauer D."/>
            <person name="Boehm C.R."/>
            <person name="Briginshaw L."/>
            <person name="Caballero-Perez J."/>
            <person name="Catarino B."/>
            <person name="Chen F."/>
            <person name="Chiyoda S."/>
            <person name="Chovatia M."/>
            <person name="Davies K.M."/>
            <person name="Delmans M."/>
            <person name="Demura T."/>
            <person name="Dierschke T."/>
            <person name="Dolan L."/>
            <person name="Dorantes-Acosta A.E."/>
            <person name="Eklund D.M."/>
            <person name="Florent S.N."/>
            <person name="Flores-Sandoval E."/>
            <person name="Fujiyama A."/>
            <person name="Fukuzawa H."/>
            <person name="Galik B."/>
            <person name="Grimanelli D."/>
            <person name="Grimwood J."/>
            <person name="Grossniklaus U."/>
            <person name="Hamada T."/>
            <person name="Haseloff J."/>
            <person name="Hetherington A.J."/>
            <person name="Higo A."/>
            <person name="Hirakawa Y."/>
            <person name="Hundley H.N."/>
            <person name="Ikeda Y."/>
            <person name="Inoue K."/>
            <person name="Inoue S.I."/>
            <person name="Ishida S."/>
            <person name="Jia Q."/>
            <person name="Kakita M."/>
            <person name="Kanazawa T."/>
            <person name="Kawai Y."/>
            <person name="Kawashima T."/>
            <person name="Kennedy M."/>
            <person name="Kinose K."/>
            <person name="Kinoshita T."/>
            <person name="Kohara Y."/>
            <person name="Koide E."/>
            <person name="Komatsu K."/>
            <person name="Kopischke S."/>
            <person name="Kubo M."/>
            <person name="Kyozuka J."/>
            <person name="Lagercrantz U."/>
            <person name="Lin S.S."/>
            <person name="Lindquist E."/>
            <person name="Lipzen A.M."/>
            <person name="Lu C.W."/>
            <person name="De Luna E."/>
            <person name="Martienssen R.A."/>
            <person name="Minamino N."/>
            <person name="Mizutani M."/>
            <person name="Mizutani M."/>
            <person name="Mochizuki N."/>
            <person name="Monte I."/>
            <person name="Mosher R."/>
            <person name="Nagasaki H."/>
            <person name="Nakagami H."/>
            <person name="Naramoto S."/>
            <person name="Nishitani K."/>
            <person name="Ohtani M."/>
            <person name="Okamoto T."/>
            <person name="Okumura M."/>
            <person name="Phillips J."/>
            <person name="Pollak B."/>
            <person name="Reinders A."/>
            <person name="Rovekamp M."/>
            <person name="Sano R."/>
            <person name="Sawa S."/>
            <person name="Schmid M.W."/>
            <person name="Shirakawa M."/>
            <person name="Solano R."/>
            <person name="Spunde A."/>
            <person name="Suetsugu N."/>
            <person name="Sugano S."/>
            <person name="Sugiyama A."/>
            <person name="Sun R."/>
            <person name="Suzuki Y."/>
            <person name="Takenaka M."/>
            <person name="Takezawa D."/>
            <person name="Tomogane H."/>
            <person name="Tsuzuki M."/>
            <person name="Ueda T."/>
            <person name="Umeda M."/>
            <person name="Ward J.M."/>
            <person name="Watanabe Y."/>
            <person name="Yazaki K."/>
            <person name="Yokoyama R."/>
            <person name="Yoshitake Y."/>
            <person name="Yotsui I."/>
            <person name="Zachgo S."/>
            <person name="Schmutz J."/>
        </authorList>
    </citation>
    <scope>NUCLEOTIDE SEQUENCE [LARGE SCALE GENOMIC DNA]</scope>
    <source>
        <strain evidence="7">Tak-1</strain>
    </source>
</reference>
<dbReference type="InterPro" id="IPR006641">
    <property type="entry name" value="YqgF/RNaseH-like_dom"/>
</dbReference>
<evidence type="ECO:0000256" key="3">
    <source>
        <dbReference type="ARBA" id="ARBA00022722"/>
    </source>
</evidence>
<proteinExistence type="predicted"/>
<dbReference type="InterPro" id="IPR012337">
    <property type="entry name" value="RNaseH-like_sf"/>
</dbReference>